<dbReference type="Proteomes" id="UP000805193">
    <property type="component" value="Unassembled WGS sequence"/>
</dbReference>
<name>A0AC60Q644_IXOPE</name>
<evidence type="ECO:0000313" key="2">
    <source>
        <dbReference type="Proteomes" id="UP000805193"/>
    </source>
</evidence>
<proteinExistence type="predicted"/>
<keyword evidence="2" id="KW-1185">Reference proteome</keyword>
<protein>
    <submittedName>
        <fullName evidence="1">Uncharacterized protein</fullName>
    </submittedName>
</protein>
<dbReference type="EMBL" id="JABSTQ010009521">
    <property type="protein sequence ID" value="KAG0428468.1"/>
    <property type="molecule type" value="Genomic_DNA"/>
</dbReference>
<reference evidence="1 2" key="1">
    <citation type="journal article" date="2020" name="Cell">
        <title>Large-Scale Comparative Analyses of Tick Genomes Elucidate Their Genetic Diversity and Vector Capacities.</title>
        <authorList>
            <consortium name="Tick Genome and Microbiome Consortium (TIGMIC)"/>
            <person name="Jia N."/>
            <person name="Wang J."/>
            <person name="Shi W."/>
            <person name="Du L."/>
            <person name="Sun Y."/>
            <person name="Zhan W."/>
            <person name="Jiang J.F."/>
            <person name="Wang Q."/>
            <person name="Zhang B."/>
            <person name="Ji P."/>
            <person name="Bell-Sakyi L."/>
            <person name="Cui X.M."/>
            <person name="Yuan T.T."/>
            <person name="Jiang B.G."/>
            <person name="Yang W.F."/>
            <person name="Lam T.T."/>
            <person name="Chang Q.C."/>
            <person name="Ding S.J."/>
            <person name="Wang X.J."/>
            <person name="Zhu J.G."/>
            <person name="Ruan X.D."/>
            <person name="Zhao L."/>
            <person name="Wei J.T."/>
            <person name="Ye R.Z."/>
            <person name="Que T.C."/>
            <person name="Du C.H."/>
            <person name="Zhou Y.H."/>
            <person name="Cheng J.X."/>
            <person name="Dai P.F."/>
            <person name="Guo W.B."/>
            <person name="Han X.H."/>
            <person name="Huang E.J."/>
            <person name="Li L.F."/>
            <person name="Wei W."/>
            <person name="Gao Y.C."/>
            <person name="Liu J.Z."/>
            <person name="Shao H.Z."/>
            <person name="Wang X."/>
            <person name="Wang C.C."/>
            <person name="Yang T.C."/>
            <person name="Huo Q.B."/>
            <person name="Li W."/>
            <person name="Chen H.Y."/>
            <person name="Chen S.E."/>
            <person name="Zhou L.G."/>
            <person name="Ni X.B."/>
            <person name="Tian J.H."/>
            <person name="Sheng Y."/>
            <person name="Liu T."/>
            <person name="Pan Y.S."/>
            <person name="Xia L.Y."/>
            <person name="Li J."/>
            <person name="Zhao F."/>
            <person name="Cao W.C."/>
        </authorList>
    </citation>
    <scope>NUCLEOTIDE SEQUENCE [LARGE SCALE GENOMIC DNA]</scope>
    <source>
        <strain evidence="1">Iper-2018</strain>
    </source>
</reference>
<sequence>MDTFVKSRQNLLAAAVALTEEDSDDELDDIIALASIVMARTDRSRVSLYYEKVIDTYFDFEFMRLFRLSQESHAELAGRYEALAFYPDPIGGRPQISAEKTLLIVLSYLGTRATMYQIANRFGMTESSVHLCIQRVLNFLNGISAQIITWLSWKDVGGAKPAS</sequence>
<evidence type="ECO:0000313" key="1">
    <source>
        <dbReference type="EMBL" id="KAG0428468.1"/>
    </source>
</evidence>
<organism evidence="1 2">
    <name type="scientific">Ixodes persulcatus</name>
    <name type="common">Taiga tick</name>
    <dbReference type="NCBI Taxonomy" id="34615"/>
    <lineage>
        <taxon>Eukaryota</taxon>
        <taxon>Metazoa</taxon>
        <taxon>Ecdysozoa</taxon>
        <taxon>Arthropoda</taxon>
        <taxon>Chelicerata</taxon>
        <taxon>Arachnida</taxon>
        <taxon>Acari</taxon>
        <taxon>Parasitiformes</taxon>
        <taxon>Ixodida</taxon>
        <taxon>Ixodoidea</taxon>
        <taxon>Ixodidae</taxon>
        <taxon>Ixodinae</taxon>
        <taxon>Ixodes</taxon>
    </lineage>
</organism>
<gene>
    <name evidence="1" type="ORF">HPB47_024558</name>
</gene>
<accession>A0AC60Q644</accession>
<comment type="caution">
    <text evidence="1">The sequence shown here is derived from an EMBL/GenBank/DDBJ whole genome shotgun (WGS) entry which is preliminary data.</text>
</comment>